<keyword evidence="2" id="KW-1185">Reference proteome</keyword>
<dbReference type="EMBL" id="AM412317">
    <property type="protein sequence ID" value="CAL83933.1"/>
    <property type="molecule type" value="Genomic_DNA"/>
</dbReference>
<proteinExistence type="predicted"/>
<evidence type="ECO:0000313" key="2">
    <source>
        <dbReference type="Proteomes" id="UP000001986"/>
    </source>
</evidence>
<gene>
    <name evidence="1" type="ordered locus">CBO2386</name>
</gene>
<accession>A5I4G1</accession>
<protein>
    <submittedName>
        <fullName evidence="1">Hypothetical phage protein</fullName>
    </submittedName>
</protein>
<dbReference type="Proteomes" id="UP000001986">
    <property type="component" value="Chromosome"/>
</dbReference>
<dbReference type="AlphaFoldDB" id="A5I4G1"/>
<evidence type="ECO:0000313" key="1">
    <source>
        <dbReference type="EMBL" id="CAL83933.1"/>
    </source>
</evidence>
<dbReference type="KEGG" id="cbo:CBO2386"/>
<reference evidence="1 2" key="1">
    <citation type="journal article" date="2007" name="Genome Res.">
        <title>Genome sequence of a proteolytic (Group I) Clostridium botulinum strain Hall A and comparative analysis of the clostridial genomes.</title>
        <authorList>
            <person name="Sebaihia M."/>
            <person name="Peck M.W."/>
            <person name="Minton N.P."/>
            <person name="Thomson N.R."/>
            <person name="Holden M.T.G."/>
            <person name="Mitchell W.J."/>
            <person name="Carter A.T."/>
            <person name="Bentley S.D."/>
            <person name="Mason D.R."/>
            <person name="Crossman L."/>
            <person name="Paul C.J."/>
            <person name="Ivens A."/>
            <person name="Wells-Bennik M.H.J."/>
            <person name="Davis I.J."/>
            <person name="Cerdeno-Tarraga A.M."/>
            <person name="Churcher C."/>
            <person name="Quail M.A."/>
            <person name="Chillingworth T."/>
            <person name="Feltwell T."/>
            <person name="Fraser A."/>
            <person name="Goodhead I."/>
            <person name="Hance Z."/>
            <person name="Jagels K."/>
            <person name="Larke N."/>
            <person name="Maddison M."/>
            <person name="Moule S."/>
            <person name="Mungall K."/>
            <person name="Norbertczak H."/>
            <person name="Rabbinowitsch E."/>
            <person name="Sanders M."/>
            <person name="Simmonds M."/>
            <person name="White B."/>
            <person name="Whithead S."/>
            <person name="Parkhill J."/>
        </authorList>
    </citation>
    <scope>NUCLEOTIDE SEQUENCE [LARGE SCALE GENOMIC DNA]</scope>
    <source>
        <strain evidence="2">Hall / ATCC 3502 / NCTC 13319 / Type A [Sanger]</strain>
    </source>
</reference>
<organism evidence="1 2">
    <name type="scientific">Clostridium botulinum (strain Hall / ATCC 3502 / NCTC 13319 / Type A)</name>
    <dbReference type="NCBI Taxonomy" id="441771"/>
    <lineage>
        <taxon>Bacteria</taxon>
        <taxon>Bacillati</taxon>
        <taxon>Bacillota</taxon>
        <taxon>Clostridia</taxon>
        <taxon>Eubacteriales</taxon>
        <taxon>Clostridiaceae</taxon>
        <taxon>Clostridium</taxon>
    </lineage>
</organism>
<dbReference type="HOGENOM" id="CLU_192786_0_0_9"/>
<sequence length="84" mass="9759">MVIFYKNVKNPLGGNSMEDIKVTVTQEKREETIDKILELVEEEFKGIDVTAVFTKKLLEDTIKVLECKCMESSLRFINKNNFNK</sequence>
<name>A5I4G1_CLOBH</name>
<dbReference type="PATRIC" id="fig|413999.7.peg.2363"/>